<comment type="caution">
    <text evidence="3">The sequence shown here is derived from an EMBL/GenBank/DDBJ whole genome shotgun (WGS) entry which is preliminary data.</text>
</comment>
<dbReference type="Proteomes" id="UP000027920">
    <property type="component" value="Unassembled WGS sequence"/>
</dbReference>
<feature type="chain" id="PRO_5001681542" description="GH16 domain-containing protein" evidence="1">
    <location>
        <begin position="19"/>
        <end position="366"/>
    </location>
</feature>
<evidence type="ECO:0000256" key="1">
    <source>
        <dbReference type="SAM" id="SignalP"/>
    </source>
</evidence>
<name>A0A072PG19_9EURO</name>
<dbReference type="OrthoDB" id="4388755at2759"/>
<evidence type="ECO:0000313" key="4">
    <source>
        <dbReference type="Proteomes" id="UP000027920"/>
    </source>
</evidence>
<organism evidence="3 4">
    <name type="scientific">Exophiala aquamarina CBS 119918</name>
    <dbReference type="NCBI Taxonomy" id="1182545"/>
    <lineage>
        <taxon>Eukaryota</taxon>
        <taxon>Fungi</taxon>
        <taxon>Dikarya</taxon>
        <taxon>Ascomycota</taxon>
        <taxon>Pezizomycotina</taxon>
        <taxon>Eurotiomycetes</taxon>
        <taxon>Chaetothyriomycetidae</taxon>
        <taxon>Chaetothyriales</taxon>
        <taxon>Herpotrichiellaceae</taxon>
        <taxon>Exophiala</taxon>
    </lineage>
</organism>
<dbReference type="HOGENOM" id="CLU_039765_0_1_1"/>
<protein>
    <recommendedName>
        <fullName evidence="2">GH16 domain-containing protein</fullName>
    </recommendedName>
</protein>
<dbReference type="VEuPathDB" id="FungiDB:A1O9_03604"/>
<dbReference type="EMBL" id="AMGV01000003">
    <property type="protein sequence ID" value="KEF58761.1"/>
    <property type="molecule type" value="Genomic_DNA"/>
</dbReference>
<dbReference type="GO" id="GO:0004553">
    <property type="term" value="F:hydrolase activity, hydrolyzing O-glycosyl compounds"/>
    <property type="evidence" value="ECO:0007669"/>
    <property type="project" value="InterPro"/>
</dbReference>
<dbReference type="Pfam" id="PF00722">
    <property type="entry name" value="Glyco_hydro_16"/>
    <property type="match status" value="1"/>
</dbReference>
<accession>A0A072PG19</accession>
<dbReference type="InterPro" id="IPR013320">
    <property type="entry name" value="ConA-like_dom_sf"/>
</dbReference>
<dbReference type="RefSeq" id="XP_013261351.1">
    <property type="nucleotide sequence ID" value="XM_013405897.1"/>
</dbReference>
<evidence type="ECO:0000259" key="2">
    <source>
        <dbReference type="Pfam" id="PF00722"/>
    </source>
</evidence>
<dbReference type="InterPro" id="IPR000757">
    <property type="entry name" value="Beta-glucanase-like"/>
</dbReference>
<keyword evidence="1" id="KW-0732">Signal</keyword>
<dbReference type="CDD" id="cd00413">
    <property type="entry name" value="Glyco_hydrolase_16"/>
    <property type="match status" value="1"/>
</dbReference>
<keyword evidence="4" id="KW-1185">Reference proteome</keyword>
<feature type="domain" description="GH16" evidence="2">
    <location>
        <begin position="122"/>
        <end position="281"/>
    </location>
</feature>
<evidence type="ECO:0000313" key="3">
    <source>
        <dbReference type="EMBL" id="KEF58761.1"/>
    </source>
</evidence>
<dbReference type="PANTHER" id="PTHR38121:SF4">
    <property type="entry name" value="GH16 DOMAIN-CONTAINING PROTEIN-RELATED"/>
    <property type="match status" value="1"/>
</dbReference>
<dbReference type="AlphaFoldDB" id="A0A072PG19"/>
<dbReference type="SUPFAM" id="SSF49899">
    <property type="entry name" value="Concanavalin A-like lectins/glucanases"/>
    <property type="match status" value="1"/>
</dbReference>
<gene>
    <name evidence="3" type="ORF">A1O9_03604</name>
</gene>
<feature type="signal peptide" evidence="1">
    <location>
        <begin position="1"/>
        <end position="18"/>
    </location>
</feature>
<dbReference type="Gene3D" id="2.60.120.200">
    <property type="match status" value="1"/>
</dbReference>
<dbReference type="GeneID" id="25278538"/>
<sequence length="366" mass="40971">MSPFFLVVSTLLYIQSYASQICERRTRLLARASSSECDLYVVSGQDNLFENYAFSDFRNLSNYSINWPSSITAEEDQGGENITSAYFAHPPFSDHWEIRRGIRNAESDVPMIYSAQNVYISQDPSSDGSQTYLTLRTTRLQDFQSVVQLVSRPDNLLHASMRTRMKIISDGKDGDNVAGGAVVGFFTYESDTQESDIEVLTKHPSDIVELSTQPASSTTPGADASVTIPNGKDWTEWVEYRMDWFAGRNIWYLDEEMMLNSTDSVPTEPSQLMLNLWSNGQSFSGRMRPGREVYVAVQWIEIAYNVSNQGQSLNQTDGLTQCLVDSVETKGIPEVIQNSSVTQSAVSTALKMFGTIVLVLIAWYCT</sequence>
<dbReference type="PANTHER" id="PTHR38121">
    <property type="entry name" value="GH16 DOMAIN-CONTAINING PROTEIN"/>
    <property type="match status" value="1"/>
</dbReference>
<dbReference type="STRING" id="1182545.A0A072PG19"/>
<reference evidence="3 4" key="1">
    <citation type="submission" date="2013-03" db="EMBL/GenBank/DDBJ databases">
        <title>The Genome Sequence of Exophiala aquamarina CBS 119918.</title>
        <authorList>
            <consortium name="The Broad Institute Genomics Platform"/>
            <person name="Cuomo C."/>
            <person name="de Hoog S."/>
            <person name="Gorbushina A."/>
            <person name="Walker B."/>
            <person name="Young S.K."/>
            <person name="Zeng Q."/>
            <person name="Gargeya S."/>
            <person name="Fitzgerald M."/>
            <person name="Haas B."/>
            <person name="Abouelleil A."/>
            <person name="Allen A.W."/>
            <person name="Alvarado L."/>
            <person name="Arachchi H.M."/>
            <person name="Berlin A.M."/>
            <person name="Chapman S.B."/>
            <person name="Gainer-Dewar J."/>
            <person name="Goldberg J."/>
            <person name="Griggs A."/>
            <person name="Gujja S."/>
            <person name="Hansen M."/>
            <person name="Howarth C."/>
            <person name="Imamovic A."/>
            <person name="Ireland A."/>
            <person name="Larimer J."/>
            <person name="McCowan C."/>
            <person name="Murphy C."/>
            <person name="Pearson M."/>
            <person name="Poon T.W."/>
            <person name="Priest M."/>
            <person name="Roberts A."/>
            <person name="Saif S."/>
            <person name="Shea T."/>
            <person name="Sisk P."/>
            <person name="Sykes S."/>
            <person name="Wortman J."/>
            <person name="Nusbaum C."/>
            <person name="Birren B."/>
        </authorList>
    </citation>
    <scope>NUCLEOTIDE SEQUENCE [LARGE SCALE GENOMIC DNA]</scope>
    <source>
        <strain evidence="3 4">CBS 119918</strain>
    </source>
</reference>
<dbReference type="GO" id="GO:0005975">
    <property type="term" value="P:carbohydrate metabolic process"/>
    <property type="evidence" value="ECO:0007669"/>
    <property type="project" value="InterPro"/>
</dbReference>
<proteinExistence type="predicted"/>